<name>A0A917LU13_9GAMM</name>
<dbReference type="EMBL" id="BMIY01000005">
    <property type="protein sequence ID" value="GGG57355.1"/>
    <property type="molecule type" value="Genomic_DNA"/>
</dbReference>
<keyword evidence="2" id="KW-1185">Reference proteome</keyword>
<organism evidence="1 2">
    <name type="scientific">Pseudohongiella nitratireducens</name>
    <dbReference type="NCBI Taxonomy" id="1768907"/>
    <lineage>
        <taxon>Bacteria</taxon>
        <taxon>Pseudomonadati</taxon>
        <taxon>Pseudomonadota</taxon>
        <taxon>Gammaproteobacteria</taxon>
        <taxon>Pseudomonadales</taxon>
        <taxon>Pseudohongiellaceae</taxon>
        <taxon>Pseudohongiella</taxon>
    </lineage>
</organism>
<protein>
    <submittedName>
        <fullName evidence="1">Uncharacterized protein</fullName>
    </submittedName>
</protein>
<evidence type="ECO:0000313" key="1">
    <source>
        <dbReference type="EMBL" id="GGG57355.1"/>
    </source>
</evidence>
<proteinExistence type="predicted"/>
<comment type="caution">
    <text evidence="1">The sequence shown here is derived from an EMBL/GenBank/DDBJ whole genome shotgun (WGS) entry which is preliminary data.</text>
</comment>
<evidence type="ECO:0000313" key="2">
    <source>
        <dbReference type="Proteomes" id="UP000627715"/>
    </source>
</evidence>
<dbReference type="Proteomes" id="UP000627715">
    <property type="component" value="Unassembled WGS sequence"/>
</dbReference>
<dbReference type="AlphaFoldDB" id="A0A917LU13"/>
<gene>
    <name evidence="1" type="ORF">GCM10011403_13250</name>
</gene>
<reference evidence="1" key="2">
    <citation type="submission" date="2020-09" db="EMBL/GenBank/DDBJ databases">
        <authorList>
            <person name="Sun Q."/>
            <person name="Zhou Y."/>
        </authorList>
    </citation>
    <scope>NUCLEOTIDE SEQUENCE</scope>
    <source>
        <strain evidence="1">CGMCC 1.15425</strain>
    </source>
</reference>
<reference evidence="1" key="1">
    <citation type="journal article" date="2014" name="Int. J. Syst. Evol. Microbiol.">
        <title>Complete genome sequence of Corynebacterium casei LMG S-19264T (=DSM 44701T), isolated from a smear-ripened cheese.</title>
        <authorList>
            <consortium name="US DOE Joint Genome Institute (JGI-PGF)"/>
            <person name="Walter F."/>
            <person name="Albersmeier A."/>
            <person name="Kalinowski J."/>
            <person name="Ruckert C."/>
        </authorList>
    </citation>
    <scope>NUCLEOTIDE SEQUENCE</scope>
    <source>
        <strain evidence="1">CGMCC 1.15425</strain>
    </source>
</reference>
<sequence>MWYSDPEFIFWRQNSGTTAKVSASPAVTQGKFILDLYRIQIATRQEAQT</sequence>
<accession>A0A917LU13</accession>